<dbReference type="InterPro" id="IPR032466">
    <property type="entry name" value="Metal_Hydrolase"/>
</dbReference>
<dbReference type="GO" id="GO:0016787">
    <property type="term" value="F:hydrolase activity"/>
    <property type="evidence" value="ECO:0007669"/>
    <property type="project" value="UniProtKB-KW"/>
</dbReference>
<organism evidence="2 3">
    <name type="scientific">Tenggerimyces flavus</name>
    <dbReference type="NCBI Taxonomy" id="1708749"/>
    <lineage>
        <taxon>Bacteria</taxon>
        <taxon>Bacillati</taxon>
        <taxon>Actinomycetota</taxon>
        <taxon>Actinomycetes</taxon>
        <taxon>Propionibacteriales</taxon>
        <taxon>Nocardioidaceae</taxon>
        <taxon>Tenggerimyces</taxon>
    </lineage>
</organism>
<dbReference type="SUPFAM" id="SSF51338">
    <property type="entry name" value="Composite domain of metallo-dependent hydrolases"/>
    <property type="match status" value="1"/>
</dbReference>
<name>A0ABV7YFF5_9ACTN</name>
<dbReference type="Proteomes" id="UP001595699">
    <property type="component" value="Unassembled WGS sequence"/>
</dbReference>
<dbReference type="EMBL" id="JBHRZH010000022">
    <property type="protein sequence ID" value="MFC3764081.1"/>
    <property type="molecule type" value="Genomic_DNA"/>
</dbReference>
<sequence>MRQDRLTTSFRGGTILTGPLSNPTAVEAVTVSDSRVVALEAGGGEVVDLGGGYLLPAFRDGHAHPLWGGMELNRLPLGHCTSAAELVAAVGAYATSNPQLSWVIGGPYDPTLLPDGLGDASVLDAACRERPVVLYAADHHTMWVNTAALEAAGITRETPDPPLGKIIRSADGSPRGTLLEWDALALVERVMPQPSLDEHLLALQRACEHLARHGIVWAQEAAAKPAEVLAYAEAARRGVLTCRFNTAFWVDPASWRDQRAEFLQCRKEISDVGAFVTARTVKFFADGVIEQGTGHLLAEYDDEPGSVGLPNFSASELREAVRAFDADGFQIHIHAIGDAAIRSSLDALAYAASHNGPSSRRPVIAHTQLLDPADLPRFGELGVIANFEPYWAKLDELQVELTLPRIGVERGDRQYPMATIARLGGRISFGSDWPVSEVSPTIGCAVAASRQLHDGTPSDGWVPGERLGLMEALAAYTAGTAYQAFDDDAGEISLGQRADFVLLDVDPRTATPVELWDARVLGTWLGGRLVHST</sequence>
<dbReference type="InterPro" id="IPR011059">
    <property type="entry name" value="Metal-dep_hydrolase_composite"/>
</dbReference>
<dbReference type="Gene3D" id="3.20.20.140">
    <property type="entry name" value="Metal-dependent hydrolases"/>
    <property type="match status" value="1"/>
</dbReference>
<evidence type="ECO:0000313" key="2">
    <source>
        <dbReference type="EMBL" id="MFC3764081.1"/>
    </source>
</evidence>
<dbReference type="PANTHER" id="PTHR22642">
    <property type="entry name" value="IMIDAZOLONEPROPIONASE"/>
    <property type="match status" value="1"/>
</dbReference>
<evidence type="ECO:0000259" key="1">
    <source>
        <dbReference type="Pfam" id="PF07969"/>
    </source>
</evidence>
<proteinExistence type="predicted"/>
<keyword evidence="2" id="KW-0378">Hydrolase</keyword>
<evidence type="ECO:0000313" key="3">
    <source>
        <dbReference type="Proteomes" id="UP001595699"/>
    </source>
</evidence>
<gene>
    <name evidence="2" type="ORF">ACFOUW_24825</name>
</gene>
<reference evidence="3" key="1">
    <citation type="journal article" date="2019" name="Int. J. Syst. Evol. Microbiol.">
        <title>The Global Catalogue of Microorganisms (GCM) 10K type strain sequencing project: providing services to taxonomists for standard genome sequencing and annotation.</title>
        <authorList>
            <consortium name="The Broad Institute Genomics Platform"/>
            <consortium name="The Broad Institute Genome Sequencing Center for Infectious Disease"/>
            <person name="Wu L."/>
            <person name="Ma J."/>
        </authorList>
    </citation>
    <scope>NUCLEOTIDE SEQUENCE [LARGE SCALE GENOMIC DNA]</scope>
    <source>
        <strain evidence="3">CGMCC 4.7241</strain>
    </source>
</reference>
<dbReference type="InterPro" id="IPR013108">
    <property type="entry name" value="Amidohydro_3"/>
</dbReference>
<dbReference type="PANTHER" id="PTHR22642:SF2">
    <property type="entry name" value="PROTEIN LONG AFTER FAR-RED 3"/>
    <property type="match status" value="1"/>
</dbReference>
<accession>A0ABV7YFF5</accession>
<dbReference type="CDD" id="cd01300">
    <property type="entry name" value="YtcJ_like"/>
    <property type="match status" value="1"/>
</dbReference>
<dbReference type="Pfam" id="PF07969">
    <property type="entry name" value="Amidohydro_3"/>
    <property type="match status" value="1"/>
</dbReference>
<feature type="domain" description="Amidohydrolase 3" evidence="1">
    <location>
        <begin position="45"/>
        <end position="531"/>
    </location>
</feature>
<keyword evidence="3" id="KW-1185">Reference proteome</keyword>
<dbReference type="Gene3D" id="2.30.40.10">
    <property type="entry name" value="Urease, subunit C, domain 1"/>
    <property type="match status" value="1"/>
</dbReference>
<dbReference type="InterPro" id="IPR033932">
    <property type="entry name" value="YtcJ-like"/>
</dbReference>
<protein>
    <submittedName>
        <fullName evidence="2">Amidohydrolase</fullName>
        <ecNumber evidence="2">3.5.-.-</ecNumber>
    </submittedName>
</protein>
<comment type="caution">
    <text evidence="2">The sequence shown here is derived from an EMBL/GenBank/DDBJ whole genome shotgun (WGS) entry which is preliminary data.</text>
</comment>
<dbReference type="SUPFAM" id="SSF51556">
    <property type="entry name" value="Metallo-dependent hydrolases"/>
    <property type="match status" value="1"/>
</dbReference>
<dbReference type="Gene3D" id="3.10.310.70">
    <property type="match status" value="1"/>
</dbReference>
<dbReference type="RefSeq" id="WP_205116062.1">
    <property type="nucleotide sequence ID" value="NZ_JAFBCM010000001.1"/>
</dbReference>
<dbReference type="EC" id="3.5.-.-" evidence="2"/>